<organism evidence="1 2">
    <name type="scientific">Pediococcus cellicola</name>
    <dbReference type="NCBI Taxonomy" id="319652"/>
    <lineage>
        <taxon>Bacteria</taxon>
        <taxon>Bacillati</taxon>
        <taxon>Bacillota</taxon>
        <taxon>Bacilli</taxon>
        <taxon>Lactobacillales</taxon>
        <taxon>Lactobacillaceae</taxon>
        <taxon>Pediococcus</taxon>
    </lineage>
</organism>
<protein>
    <submittedName>
        <fullName evidence="1">Uncharacterized protein</fullName>
    </submittedName>
</protein>
<keyword evidence="2" id="KW-1185">Reference proteome</keyword>
<sequence length="86" mass="9611">MKQLSGRITSPIKVLNLTPLVRFELTVSTGQKINCLIHQHALNFLALADQNSRIAVYGHPNARHQFVVTKFMVQANSRLANFSHSA</sequence>
<dbReference type="OrthoDB" id="2186451at2"/>
<dbReference type="EMBL" id="JQBR01000014">
    <property type="protein sequence ID" value="KRN64971.1"/>
    <property type="molecule type" value="Genomic_DNA"/>
</dbReference>
<dbReference type="RefSeq" id="WP_057752795.1">
    <property type="nucleotide sequence ID" value="NZ_BJVH01000016.1"/>
</dbReference>
<evidence type="ECO:0000313" key="1">
    <source>
        <dbReference type="EMBL" id="KRN64971.1"/>
    </source>
</evidence>
<evidence type="ECO:0000313" key="2">
    <source>
        <dbReference type="Proteomes" id="UP000051568"/>
    </source>
</evidence>
<dbReference type="Proteomes" id="UP000051568">
    <property type="component" value="Unassembled WGS sequence"/>
</dbReference>
<comment type="caution">
    <text evidence="1">The sequence shown here is derived from an EMBL/GenBank/DDBJ whole genome shotgun (WGS) entry which is preliminary data.</text>
</comment>
<reference evidence="1 2" key="1">
    <citation type="journal article" date="2015" name="Genome Announc.">
        <title>Expanding the biotechnology potential of lactobacilli through comparative genomics of 213 strains and associated genera.</title>
        <authorList>
            <person name="Sun Z."/>
            <person name="Harris H.M."/>
            <person name="McCann A."/>
            <person name="Guo C."/>
            <person name="Argimon S."/>
            <person name="Zhang W."/>
            <person name="Yang X."/>
            <person name="Jeffery I.B."/>
            <person name="Cooney J.C."/>
            <person name="Kagawa T.F."/>
            <person name="Liu W."/>
            <person name="Song Y."/>
            <person name="Salvetti E."/>
            <person name="Wrobel A."/>
            <person name="Rasinkangas P."/>
            <person name="Parkhill J."/>
            <person name="Rea M.C."/>
            <person name="O'Sullivan O."/>
            <person name="Ritari J."/>
            <person name="Douillard F.P."/>
            <person name="Paul Ross R."/>
            <person name="Yang R."/>
            <person name="Briner A.E."/>
            <person name="Felis G.E."/>
            <person name="de Vos W.M."/>
            <person name="Barrangou R."/>
            <person name="Klaenhammer T.R."/>
            <person name="Caufield P.W."/>
            <person name="Cui Y."/>
            <person name="Zhang H."/>
            <person name="O'Toole P.W."/>
        </authorList>
    </citation>
    <scope>NUCLEOTIDE SEQUENCE [LARGE SCALE GENOMIC DNA]</scope>
    <source>
        <strain evidence="1 2">DSM 17757</strain>
    </source>
</reference>
<dbReference type="PATRIC" id="fig|319652.3.peg.599"/>
<name>A0A0R2IJP1_9LACO</name>
<gene>
    <name evidence="1" type="ORF">IV80_GL000592</name>
</gene>
<dbReference type="AlphaFoldDB" id="A0A0R2IJP1"/>
<accession>A0A0R2IJP1</accession>
<proteinExistence type="predicted"/>